<feature type="region of interest" description="Disordered" evidence="1">
    <location>
        <begin position="29"/>
        <end position="48"/>
    </location>
</feature>
<gene>
    <name evidence="2" type="ORF">D9C73_015812</name>
</gene>
<dbReference type="Gene3D" id="1.10.10.10">
    <property type="entry name" value="Winged helix-like DNA-binding domain superfamily/Winged helix DNA-binding domain"/>
    <property type="match status" value="1"/>
</dbReference>
<feature type="compositionally biased region" description="Low complexity" evidence="1">
    <location>
        <begin position="902"/>
        <end position="923"/>
    </location>
</feature>
<sequence>MVAGMLMPLRDLRAIYEVLFRDGVMVAKKDKRPQTKHPEIEGRVRKPTATLAIAHRAARVQSVEGPTSYVPKPGRRAEGESQEGLAERQGYRHKMTGPGERESYSDRTPRFRGRPLAAEPARPKASWEVEEPQPLFRKPDSFRSATAVVEESRVKRASLQQRDVSSEKPVTSQERKVPDVQIEKAPISVQVQRKALKQDVSQTALTSVSSKTTLALTVAAVTETTVKLVTGHSAITKLPDKEVNEEKTKKTMVDPVKTAVVRATPEVSKSQATTTMAAAQETSKLITEAVKEEKTRKVIVDPVKSVEVKATSVTASNEVKAKPVLPKAAAQKTSKLLPDTDTVITKPVNTDVKIEKTEKVMVDLVKSIEVKATPATATDKAKDQAVIPMAAAQESTKLLTNTVTTTTVITKPVSKVNVKEEKLKGAKIDKESVKPAEVKTPVKSKIDHEKAKQTLKINPQETTKPSPASTTSEPVLSAASVKEVSQVKVTQEPIDAKMTTVSLSTKTKTDEVPQETTVVTESSILKVKTNISTTTTVTKMITKQETTDVKEIYSCHERRKRSARQGPRGLSTGPHLSQNAATTEMTVETKQVVELSSKSKRRKRNLQLEMEKTSIDKPPEEVIENTLQPTPVITSEVAVCTSIKTEGASPKGENNTQIDGKPTVEAPKKTVELSEVASQPLNQVFAVPPVELPNNAQVKEKVEESSVSKITQGPVCSREHMEPVKSKEMTATKVETVMVQKITEVELTQASPKPEEKSPAPLSEAQEATAETKSLISTGKAAEESLKSKKKGKGKKQAQTPLSDTINTKPVFAPESTKITSLPKATVKDSAAMASEQAEVIASPKMTPERMCTEETRQAAAVLSEAPADKGEVEPELVFAEKIKREVPKPKTSSTAREAHAAGELASAAPVEAAVAQAQASPLAKEEEPPKVAQHSASQTAERSTEKRLSVFEALEQEGEKKRDLEEDTPSATATPAAAQPDRPLLEDTCEPASPDIDEAAMRRKIVVVEEIVEVKQVVSPQATGEQSPPPPVQPEVEGEELDLDVLEAIAIERALLSGVAEARVQGASPEEDWDHSLEEPEEKTWPNFVEVCASAQNIVRMKLETASVSPPRLLLYTCKVQTKTGITNQYVCEFKTEMFYGPEESNNVKCAQMTRAWHVIPPPLATGEQADGSKQQAQPVKIQHKRETRRFTANIQEPLLSSLFILLHNFIVGDSAGEEVGRGCALVLSGGENTSLPSGSGREQYIGWRIVFLSTVRQIYQLWETLSKNIAVTRLDEESDQSAVKQQ</sequence>
<protein>
    <submittedName>
        <fullName evidence="2">Plectin</fullName>
    </submittedName>
</protein>
<dbReference type="STRING" id="240159.A0A4U5V1W8"/>
<feature type="compositionally biased region" description="Polar residues" evidence="1">
    <location>
        <begin position="797"/>
        <end position="808"/>
    </location>
</feature>
<feature type="region of interest" description="Disordered" evidence="1">
    <location>
        <begin position="839"/>
        <end position="993"/>
    </location>
</feature>
<feature type="region of interest" description="Disordered" evidence="1">
    <location>
        <begin position="433"/>
        <end position="477"/>
    </location>
</feature>
<feature type="region of interest" description="Disordered" evidence="1">
    <location>
        <begin position="557"/>
        <end position="588"/>
    </location>
</feature>
<feature type="compositionally biased region" description="Basic and acidic residues" evidence="1">
    <location>
        <begin position="867"/>
        <end position="889"/>
    </location>
</feature>
<feature type="region of interest" description="Disordered" evidence="1">
    <location>
        <begin position="745"/>
        <end position="811"/>
    </location>
</feature>
<feature type="compositionally biased region" description="Low complexity" evidence="1">
    <location>
        <begin position="970"/>
        <end position="981"/>
    </location>
</feature>
<accession>A0A4U5V1W8</accession>
<feature type="compositionally biased region" description="Basic and acidic residues" evidence="1">
    <location>
        <begin position="75"/>
        <end position="90"/>
    </location>
</feature>
<dbReference type="InterPro" id="IPR036388">
    <property type="entry name" value="WH-like_DNA-bd_sf"/>
</dbReference>
<organism evidence="2 3">
    <name type="scientific">Collichthys lucidus</name>
    <name type="common">Big head croaker</name>
    <name type="synonym">Sciaena lucida</name>
    <dbReference type="NCBI Taxonomy" id="240159"/>
    <lineage>
        <taxon>Eukaryota</taxon>
        <taxon>Metazoa</taxon>
        <taxon>Chordata</taxon>
        <taxon>Craniata</taxon>
        <taxon>Vertebrata</taxon>
        <taxon>Euteleostomi</taxon>
        <taxon>Actinopterygii</taxon>
        <taxon>Neopterygii</taxon>
        <taxon>Teleostei</taxon>
        <taxon>Neoteleostei</taxon>
        <taxon>Acanthomorphata</taxon>
        <taxon>Eupercaria</taxon>
        <taxon>Sciaenidae</taxon>
        <taxon>Collichthys</taxon>
    </lineage>
</organism>
<feature type="compositionally biased region" description="Basic and acidic residues" evidence="1">
    <location>
        <begin position="32"/>
        <end position="44"/>
    </location>
</feature>
<proteinExistence type="predicted"/>
<reference evidence="2 3" key="1">
    <citation type="submission" date="2019-01" db="EMBL/GenBank/DDBJ databases">
        <title>Genome Assembly of Collichthys lucidus.</title>
        <authorList>
            <person name="Cai M."/>
            <person name="Xiao S."/>
        </authorList>
    </citation>
    <scope>NUCLEOTIDE SEQUENCE [LARGE SCALE GENOMIC DNA]</scope>
    <source>
        <strain evidence="2">JT15FE1705JMU</strain>
        <tissue evidence="2">Muscle</tissue>
    </source>
</reference>
<evidence type="ECO:0000256" key="1">
    <source>
        <dbReference type="SAM" id="MobiDB-lite"/>
    </source>
</evidence>
<feature type="compositionally biased region" description="Basic and acidic residues" evidence="1">
    <location>
        <begin position="847"/>
        <end position="857"/>
    </location>
</feature>
<dbReference type="EMBL" id="CM014091">
    <property type="protein sequence ID" value="TKS81706.1"/>
    <property type="molecule type" value="Genomic_DNA"/>
</dbReference>
<keyword evidence="3" id="KW-1185">Reference proteome</keyword>
<name>A0A4U5V1W8_COLLU</name>
<feature type="region of interest" description="Disordered" evidence="1">
    <location>
        <begin position="58"/>
        <end position="131"/>
    </location>
</feature>
<evidence type="ECO:0000313" key="3">
    <source>
        <dbReference type="Proteomes" id="UP000298787"/>
    </source>
</evidence>
<feature type="region of interest" description="Disordered" evidence="1">
    <location>
        <begin position="703"/>
        <end position="725"/>
    </location>
</feature>
<dbReference type="Proteomes" id="UP000298787">
    <property type="component" value="Chromosome 14"/>
</dbReference>
<feature type="compositionally biased region" description="Polar residues" evidence="1">
    <location>
        <begin position="574"/>
        <end position="588"/>
    </location>
</feature>
<evidence type="ECO:0000313" key="2">
    <source>
        <dbReference type="EMBL" id="TKS81706.1"/>
    </source>
</evidence>
<feature type="compositionally biased region" description="Basic and acidic residues" evidence="1">
    <location>
        <begin position="99"/>
        <end position="109"/>
    </location>
</feature>
<feature type="region of interest" description="Disordered" evidence="1">
    <location>
        <begin position="1019"/>
        <end position="1038"/>
    </location>
</feature>
<feature type="compositionally biased region" description="Polar residues" evidence="1">
    <location>
        <begin position="455"/>
        <end position="474"/>
    </location>
</feature>